<dbReference type="Gene3D" id="2.40.50.140">
    <property type="entry name" value="Nucleic acid-binding proteins"/>
    <property type="match status" value="1"/>
</dbReference>
<dbReference type="GO" id="GO:0004824">
    <property type="term" value="F:lysine-tRNA ligase activity"/>
    <property type="evidence" value="ECO:0007669"/>
    <property type="project" value="UniProtKB-UniRule"/>
</dbReference>
<keyword evidence="5 7" id="KW-0030">Aminoacyl-tRNA synthetase</keyword>
<keyword evidence="4 7" id="KW-0067">ATP-binding</keyword>
<protein>
    <recommendedName>
        <fullName evidence="7">Lysine--tRNA ligase</fullName>
        <ecNumber evidence="7">6.1.1.6</ecNumber>
    </recommendedName>
    <alternativeName>
        <fullName evidence="7">Lysyl-tRNA synthetase</fullName>
        <shortName evidence="7">LysRS</shortName>
    </alternativeName>
</protein>
<evidence type="ECO:0000256" key="6">
    <source>
        <dbReference type="ARBA" id="ARBA00048573"/>
    </source>
</evidence>
<dbReference type="InterPro" id="IPR006195">
    <property type="entry name" value="aa-tRNA-synth_II"/>
</dbReference>
<dbReference type="GO" id="GO:0000049">
    <property type="term" value="F:tRNA binding"/>
    <property type="evidence" value="ECO:0007669"/>
    <property type="project" value="TreeGrafter"/>
</dbReference>
<dbReference type="NCBIfam" id="NF001756">
    <property type="entry name" value="PRK00484.1"/>
    <property type="match status" value="1"/>
</dbReference>
<evidence type="ECO:0000313" key="11">
    <source>
        <dbReference type="Proteomes" id="UP000231464"/>
    </source>
</evidence>
<dbReference type="GO" id="GO:0005829">
    <property type="term" value="C:cytosol"/>
    <property type="evidence" value="ECO:0007669"/>
    <property type="project" value="TreeGrafter"/>
</dbReference>
<dbReference type="Pfam" id="PF01336">
    <property type="entry name" value="tRNA_anti-codon"/>
    <property type="match status" value="1"/>
</dbReference>
<sequence length="482" mass="55861">MDYQDEYQIRQKKLAKIKELGINPYPAKFAKENLVIEIKSAKDGAKLKTAGRIMTLRLMGKLCFAHLQDFSGKAQIAVKADEVGPEQFKLFQEIFDMGDFIGCEGEVFTTHKGEKTLLVKKFEFLGKALRPLPEKWHGLKDKEMRYRQRYLDLVVNPAVKETFYKRQRTITAIREFLVSQAYTEVETPILQPIYGGTNARPFATQLNALKIDLYLRISNELYLKRLIVGGYEKIFEFSQDFRNEGIDATHNPEFLMMETMCAYTDYKQNMDLLEEMLEFVTKKVCGKVQIEYQGKKIDFARPWQKMSMAESIKKYTGVDLDKIGDDELKEKIKELKIELPKFSWGMAVAAIFEELCEDKFIQPTIIYDYPFETCGLAKPKANDPRFAERFELFINGWEVSNVYSELNDPQILKKYWQEQEKNLTQDAEAQRLDLDFLNALEIGMPPTSGIGIGVDRLVMLLTDSPSIRDVILFPFMKPRNEV</sequence>
<comment type="cofactor">
    <cofactor evidence="7 8">
        <name>Mg(2+)</name>
        <dbReference type="ChEBI" id="CHEBI:18420"/>
    </cofactor>
    <text evidence="7 8">Binds 3 Mg(2+) ions per subunit.</text>
</comment>
<evidence type="ECO:0000313" key="10">
    <source>
        <dbReference type="EMBL" id="PIT89964.1"/>
    </source>
</evidence>
<dbReference type="AlphaFoldDB" id="A0A2M6WB13"/>
<name>A0A2M6WB13_9BACT</name>
<comment type="subcellular location">
    <subcellularLocation>
        <location evidence="7">Cytoplasm</location>
    </subcellularLocation>
</comment>
<dbReference type="InterPro" id="IPR002313">
    <property type="entry name" value="Lys-tRNA-ligase_II"/>
</dbReference>
<keyword evidence="2 7" id="KW-0479">Metal-binding</keyword>
<dbReference type="PRINTS" id="PR00982">
    <property type="entry name" value="TRNASYNTHLYS"/>
</dbReference>
<dbReference type="InterPro" id="IPR045864">
    <property type="entry name" value="aa-tRNA-synth_II/BPL/LPL"/>
</dbReference>
<keyword evidence="3 7" id="KW-0547">Nucleotide-binding</keyword>
<reference evidence="11" key="1">
    <citation type="submission" date="2017-09" db="EMBL/GenBank/DDBJ databases">
        <title>Depth-based differentiation of microbial function through sediment-hosted aquifers and enrichment of novel symbionts in the deep terrestrial subsurface.</title>
        <authorList>
            <person name="Probst A.J."/>
            <person name="Ladd B."/>
            <person name="Jarett J.K."/>
            <person name="Geller-Mcgrath D.E."/>
            <person name="Sieber C.M.K."/>
            <person name="Emerson J.B."/>
            <person name="Anantharaman K."/>
            <person name="Thomas B.C."/>
            <person name="Malmstrom R."/>
            <person name="Stieglmeier M."/>
            <person name="Klingl A."/>
            <person name="Woyke T."/>
            <person name="Ryan C.M."/>
            <person name="Banfield J.F."/>
        </authorList>
    </citation>
    <scope>NUCLEOTIDE SEQUENCE [LARGE SCALE GENOMIC DNA]</scope>
</reference>
<keyword evidence="7" id="KW-0648">Protein biosynthesis</keyword>
<dbReference type="EC" id="6.1.1.6" evidence="7"/>
<dbReference type="EMBL" id="PFBP01000018">
    <property type="protein sequence ID" value="PIT89964.1"/>
    <property type="molecule type" value="Genomic_DNA"/>
</dbReference>
<dbReference type="CDD" id="cd04322">
    <property type="entry name" value="LysRS_N"/>
    <property type="match status" value="1"/>
</dbReference>
<evidence type="ECO:0000256" key="3">
    <source>
        <dbReference type="ARBA" id="ARBA00022741"/>
    </source>
</evidence>
<dbReference type="GO" id="GO:0006430">
    <property type="term" value="P:lysyl-tRNA aminoacylation"/>
    <property type="evidence" value="ECO:0007669"/>
    <property type="project" value="UniProtKB-UniRule"/>
</dbReference>
<dbReference type="NCBIfam" id="TIGR00499">
    <property type="entry name" value="lysS_bact"/>
    <property type="match status" value="1"/>
</dbReference>
<dbReference type="PROSITE" id="PS50862">
    <property type="entry name" value="AA_TRNA_LIGASE_II"/>
    <property type="match status" value="1"/>
</dbReference>
<dbReference type="PANTHER" id="PTHR42918">
    <property type="entry name" value="LYSYL-TRNA SYNTHETASE"/>
    <property type="match status" value="1"/>
</dbReference>
<dbReference type="InterPro" id="IPR044136">
    <property type="entry name" value="Lys-tRNA-ligase_II_N"/>
</dbReference>
<comment type="caution">
    <text evidence="10">The sequence shown here is derived from an EMBL/GenBank/DDBJ whole genome shotgun (WGS) entry which is preliminary data.</text>
</comment>
<dbReference type="Proteomes" id="UP000231464">
    <property type="component" value="Unassembled WGS sequence"/>
</dbReference>
<comment type="similarity">
    <text evidence="7">Belongs to the class-II aminoacyl-tRNA synthetase family.</text>
</comment>
<comment type="subunit">
    <text evidence="7">Homodimer.</text>
</comment>
<keyword evidence="7" id="KW-0963">Cytoplasm</keyword>
<dbReference type="GO" id="GO:0005524">
    <property type="term" value="F:ATP binding"/>
    <property type="evidence" value="ECO:0007669"/>
    <property type="project" value="UniProtKB-UniRule"/>
</dbReference>
<accession>A0A2M6WB13</accession>
<evidence type="ECO:0000256" key="8">
    <source>
        <dbReference type="RuleBase" id="RU000336"/>
    </source>
</evidence>
<dbReference type="InterPro" id="IPR012340">
    <property type="entry name" value="NA-bd_OB-fold"/>
</dbReference>
<dbReference type="SUPFAM" id="SSF50249">
    <property type="entry name" value="Nucleic acid-binding proteins"/>
    <property type="match status" value="1"/>
</dbReference>
<feature type="domain" description="Aminoacyl-transfer RNA synthetases class-II family profile" evidence="9">
    <location>
        <begin position="172"/>
        <end position="478"/>
    </location>
</feature>
<dbReference type="Gene3D" id="3.30.930.10">
    <property type="entry name" value="Bira Bifunctional Protein, Domain 2"/>
    <property type="match status" value="1"/>
</dbReference>
<dbReference type="HAMAP" id="MF_00252">
    <property type="entry name" value="Lys_tRNA_synth_class2"/>
    <property type="match status" value="1"/>
</dbReference>
<evidence type="ECO:0000256" key="4">
    <source>
        <dbReference type="ARBA" id="ARBA00022840"/>
    </source>
</evidence>
<feature type="binding site" evidence="7">
    <location>
        <position position="398"/>
    </location>
    <ligand>
        <name>Mg(2+)</name>
        <dbReference type="ChEBI" id="CHEBI:18420"/>
        <label>1</label>
    </ligand>
</feature>
<dbReference type="CDD" id="cd00775">
    <property type="entry name" value="LysRS_core"/>
    <property type="match status" value="1"/>
</dbReference>
<comment type="catalytic activity">
    <reaction evidence="6 7 8">
        <text>tRNA(Lys) + L-lysine + ATP = L-lysyl-tRNA(Lys) + AMP + diphosphate</text>
        <dbReference type="Rhea" id="RHEA:20792"/>
        <dbReference type="Rhea" id="RHEA-COMP:9696"/>
        <dbReference type="Rhea" id="RHEA-COMP:9697"/>
        <dbReference type="ChEBI" id="CHEBI:30616"/>
        <dbReference type="ChEBI" id="CHEBI:32551"/>
        <dbReference type="ChEBI" id="CHEBI:33019"/>
        <dbReference type="ChEBI" id="CHEBI:78442"/>
        <dbReference type="ChEBI" id="CHEBI:78529"/>
        <dbReference type="ChEBI" id="CHEBI:456215"/>
        <dbReference type="EC" id="6.1.1.6"/>
    </reaction>
</comment>
<dbReference type="GO" id="GO:0000287">
    <property type="term" value="F:magnesium ion binding"/>
    <property type="evidence" value="ECO:0007669"/>
    <property type="project" value="UniProtKB-UniRule"/>
</dbReference>
<gene>
    <name evidence="7 10" type="primary">lysS</name>
    <name evidence="10" type="ORF">COU23_01080</name>
</gene>
<evidence type="ECO:0000256" key="7">
    <source>
        <dbReference type="HAMAP-Rule" id="MF_00252"/>
    </source>
</evidence>
<feature type="binding site" evidence="7">
    <location>
        <position position="398"/>
    </location>
    <ligand>
        <name>Mg(2+)</name>
        <dbReference type="ChEBI" id="CHEBI:18420"/>
        <label>2</label>
    </ligand>
</feature>
<feature type="binding site" evidence="7">
    <location>
        <position position="391"/>
    </location>
    <ligand>
        <name>Mg(2+)</name>
        <dbReference type="ChEBI" id="CHEBI:18420"/>
        <label>1</label>
    </ligand>
</feature>
<evidence type="ECO:0000256" key="1">
    <source>
        <dbReference type="ARBA" id="ARBA00022598"/>
    </source>
</evidence>
<organism evidence="10 11">
    <name type="scientific">Candidatus Kuenenbacteria bacterium CG10_big_fil_rev_8_21_14_0_10_36_11</name>
    <dbReference type="NCBI Taxonomy" id="1974618"/>
    <lineage>
        <taxon>Bacteria</taxon>
        <taxon>Candidatus Kueneniibacteriota</taxon>
    </lineage>
</organism>
<dbReference type="InterPro" id="IPR004365">
    <property type="entry name" value="NA-bd_OB_tRNA"/>
</dbReference>
<dbReference type="InterPro" id="IPR018149">
    <property type="entry name" value="Lys-tRNA-synth_II_C"/>
</dbReference>
<dbReference type="PANTHER" id="PTHR42918:SF15">
    <property type="entry name" value="LYSINE--TRNA LIGASE, CHLOROPLASTIC_MITOCHONDRIAL"/>
    <property type="match status" value="1"/>
</dbReference>
<dbReference type="InterPro" id="IPR004364">
    <property type="entry name" value="Aa-tRNA-synt_II"/>
</dbReference>
<dbReference type="SUPFAM" id="SSF55681">
    <property type="entry name" value="Class II aaRS and biotin synthetases"/>
    <property type="match status" value="1"/>
</dbReference>
<evidence type="ECO:0000259" key="9">
    <source>
        <dbReference type="PROSITE" id="PS50862"/>
    </source>
</evidence>
<keyword evidence="7 8" id="KW-0460">Magnesium</keyword>
<evidence type="ECO:0000256" key="5">
    <source>
        <dbReference type="ARBA" id="ARBA00023146"/>
    </source>
</evidence>
<keyword evidence="1 7" id="KW-0436">Ligase</keyword>
<evidence type="ECO:0000256" key="2">
    <source>
        <dbReference type="ARBA" id="ARBA00022723"/>
    </source>
</evidence>
<proteinExistence type="inferred from homology"/>
<dbReference type="Pfam" id="PF00152">
    <property type="entry name" value="tRNA-synt_2"/>
    <property type="match status" value="1"/>
</dbReference>